<protein>
    <submittedName>
        <fullName evidence="2">Uncharacterized protein</fullName>
    </submittedName>
</protein>
<feature type="non-terminal residue" evidence="2">
    <location>
        <position position="96"/>
    </location>
</feature>
<sequence>MSAESSPRARLVELLWQLKQNYDREGGGGLRFIHFNTLLNDSEYRAEVIEQALTSDNPRIRDLGRQLKTANRQGVLLGRQPGQTTPPRPAPAPAAT</sequence>
<name>A0ABS0AUN9_9GAMM</name>
<feature type="region of interest" description="Disordered" evidence="1">
    <location>
        <begin position="71"/>
        <end position="96"/>
    </location>
</feature>
<dbReference type="EMBL" id="ARXX01000060">
    <property type="protein sequence ID" value="MBF5057836.1"/>
    <property type="molecule type" value="Genomic_DNA"/>
</dbReference>
<evidence type="ECO:0000256" key="1">
    <source>
        <dbReference type="SAM" id="MobiDB-lite"/>
    </source>
</evidence>
<reference evidence="2 3" key="1">
    <citation type="submission" date="2012-09" db="EMBL/GenBank/DDBJ databases">
        <title>Genome Sequence of alkane-degrading Bacterium Alcanivorax sp. 521-1.</title>
        <authorList>
            <person name="Lai Q."/>
            <person name="Shao Z."/>
        </authorList>
    </citation>
    <scope>NUCLEOTIDE SEQUENCE [LARGE SCALE GENOMIC DNA]</scope>
    <source>
        <strain evidence="2 3">521-1</strain>
    </source>
</reference>
<evidence type="ECO:0000313" key="2">
    <source>
        <dbReference type="EMBL" id="MBF5057836.1"/>
    </source>
</evidence>
<feature type="compositionally biased region" description="Pro residues" evidence="1">
    <location>
        <begin position="84"/>
        <end position="96"/>
    </location>
</feature>
<evidence type="ECO:0000313" key="3">
    <source>
        <dbReference type="Proteomes" id="UP000662703"/>
    </source>
</evidence>
<comment type="caution">
    <text evidence="2">The sequence shown here is derived from an EMBL/GenBank/DDBJ whole genome shotgun (WGS) entry which is preliminary data.</text>
</comment>
<organism evidence="2 3">
    <name type="scientific">Alloalcanivorax profundimaris</name>
    <dbReference type="NCBI Taxonomy" id="2735259"/>
    <lineage>
        <taxon>Bacteria</taxon>
        <taxon>Pseudomonadati</taxon>
        <taxon>Pseudomonadota</taxon>
        <taxon>Gammaproteobacteria</taxon>
        <taxon>Oceanospirillales</taxon>
        <taxon>Alcanivoracaceae</taxon>
        <taxon>Alloalcanivorax</taxon>
    </lineage>
</organism>
<gene>
    <name evidence="2" type="ORF">Y5W_03130</name>
</gene>
<dbReference type="Proteomes" id="UP000662703">
    <property type="component" value="Unassembled WGS sequence"/>
</dbReference>
<keyword evidence="3" id="KW-1185">Reference proteome</keyword>
<proteinExistence type="predicted"/>
<accession>A0ABS0AUN9</accession>